<keyword evidence="3" id="KW-0963">Cytoplasm</keyword>
<organism evidence="4 5">
    <name type="scientific">Chitinophaga eiseniae</name>
    <dbReference type="NCBI Taxonomy" id="634771"/>
    <lineage>
        <taxon>Bacteria</taxon>
        <taxon>Pseudomonadati</taxon>
        <taxon>Bacteroidota</taxon>
        <taxon>Chitinophagia</taxon>
        <taxon>Chitinophagales</taxon>
        <taxon>Chitinophagaceae</taxon>
        <taxon>Chitinophaga</taxon>
    </lineage>
</organism>
<evidence type="ECO:0000256" key="3">
    <source>
        <dbReference type="HAMAP-Rule" id="MF_01384"/>
    </source>
</evidence>
<gene>
    <name evidence="3" type="primary">ureD</name>
    <name evidence="4" type="ORF">SAMN04488128_101783</name>
</gene>
<dbReference type="Pfam" id="PF01774">
    <property type="entry name" value="UreD"/>
    <property type="match status" value="1"/>
</dbReference>
<comment type="subcellular location">
    <subcellularLocation>
        <location evidence="3">Cytoplasm</location>
    </subcellularLocation>
</comment>
<dbReference type="HAMAP" id="MF_01384">
    <property type="entry name" value="UreD"/>
    <property type="match status" value="1"/>
</dbReference>
<accession>A0A1T4LS77</accession>
<dbReference type="PANTHER" id="PTHR33643:SF1">
    <property type="entry name" value="UREASE ACCESSORY PROTEIN D"/>
    <property type="match status" value="1"/>
</dbReference>
<dbReference type="GO" id="GO:0016151">
    <property type="term" value="F:nickel cation binding"/>
    <property type="evidence" value="ECO:0007669"/>
    <property type="project" value="UniProtKB-UniRule"/>
</dbReference>
<dbReference type="EMBL" id="FUWZ01000001">
    <property type="protein sequence ID" value="SJZ57599.1"/>
    <property type="molecule type" value="Genomic_DNA"/>
</dbReference>
<dbReference type="InterPro" id="IPR002669">
    <property type="entry name" value="UreD"/>
</dbReference>
<protein>
    <recommendedName>
        <fullName evidence="3">Urease accessory protein UreD</fullName>
    </recommendedName>
</protein>
<comment type="subunit">
    <text evidence="3">UreD, UreF and UreG form a complex that acts as a GTP-hydrolysis-dependent molecular chaperone, activating the urease apoprotein by helping to assemble the nickel containing metallocenter of UreC. The UreE protein probably delivers the nickel.</text>
</comment>
<evidence type="ECO:0000313" key="5">
    <source>
        <dbReference type="Proteomes" id="UP000190367"/>
    </source>
</evidence>
<dbReference type="PANTHER" id="PTHR33643">
    <property type="entry name" value="UREASE ACCESSORY PROTEIN D"/>
    <property type="match status" value="1"/>
</dbReference>
<comment type="similarity">
    <text evidence="1 3">Belongs to the UreD family.</text>
</comment>
<keyword evidence="5" id="KW-1185">Reference proteome</keyword>
<evidence type="ECO:0000256" key="2">
    <source>
        <dbReference type="ARBA" id="ARBA00023186"/>
    </source>
</evidence>
<keyword evidence="2 3" id="KW-0143">Chaperone</keyword>
<dbReference type="AlphaFoldDB" id="A0A1T4LS77"/>
<dbReference type="Proteomes" id="UP000190367">
    <property type="component" value="Unassembled WGS sequence"/>
</dbReference>
<evidence type="ECO:0000256" key="1">
    <source>
        <dbReference type="ARBA" id="ARBA00007177"/>
    </source>
</evidence>
<sequence>MHNGINMNQLSLISGYKNGRSWLKDSYCTRPFKLANVGIYRQDPALYLMVMSSSPGILDGDHYDIDIRTESHSRLQLQSQSYQRLFNMKTGAQQQQRIHMEAQSVFSYVQHPLVPHENAMFKSHTVAHLEDDCQFTFGEIITCGRKHSGEVFRFSRLHSVTEIFHRGKLILKDNLLLQPQLLPMQAIGQMEGYTHQATLLYIHTGATDMELHLTALRQLLEEPPGVVGGVSLPDARCLVVRILGNGGEQLYDCLRKMQRYCWQTAAESLKTAIA</sequence>
<evidence type="ECO:0000313" key="4">
    <source>
        <dbReference type="EMBL" id="SJZ57599.1"/>
    </source>
</evidence>
<reference evidence="5" key="1">
    <citation type="submission" date="2017-02" db="EMBL/GenBank/DDBJ databases">
        <authorList>
            <person name="Varghese N."/>
            <person name="Submissions S."/>
        </authorList>
    </citation>
    <scope>NUCLEOTIDE SEQUENCE [LARGE SCALE GENOMIC DNA]</scope>
    <source>
        <strain evidence="5">DSM 22224</strain>
    </source>
</reference>
<dbReference type="GO" id="GO:0005737">
    <property type="term" value="C:cytoplasm"/>
    <property type="evidence" value="ECO:0007669"/>
    <property type="project" value="UniProtKB-SubCell"/>
</dbReference>
<name>A0A1T4LS77_9BACT</name>
<dbReference type="STRING" id="634771.SAMN04488128_101783"/>
<proteinExistence type="inferred from homology"/>
<keyword evidence="3" id="KW-0996">Nickel insertion</keyword>
<comment type="function">
    <text evidence="3">Required for maturation of urease via the functional incorporation of the urease nickel metallocenter.</text>
</comment>